<dbReference type="EMBL" id="CP117811">
    <property type="protein sequence ID" value="WDE97412.1"/>
    <property type="molecule type" value="Genomic_DNA"/>
</dbReference>
<evidence type="ECO:0000313" key="2">
    <source>
        <dbReference type="EMBL" id="WDE97412.1"/>
    </source>
</evidence>
<gene>
    <name evidence="2" type="ORF">PQO03_05540</name>
</gene>
<protein>
    <submittedName>
        <fullName evidence="2">DUF4962 domain-containing protein</fullName>
    </submittedName>
</protein>
<dbReference type="InterPro" id="IPR013783">
    <property type="entry name" value="Ig-like_fold"/>
</dbReference>
<sequence>MINTKIKSSILMATAMFLSAPQVLRAELPGEIKLSKDAIHPLQRTSISPSDGVLISENTPSFLWPANYENDVEFENIAGALYPTRKHDVKYAFKLSQSKHFPEGSISKAKGWAFYNQLKPLAAGKWYWQYGTSIKGGDYKWSPVHEFTIAEQSASYAKASFEELLSGIPKEHPRLLDQSSELQKIQSLYKQHPDRVASYLTKAKKIVKKSLPEEKDAAVDPKKLIGLSERGQYVMKVNSSKDLANKMSDEIGQVVHAWLLTGDKKFGRSAVAWGLRTASFDHHGPAGFSHFADGRHMRNMALVYDSCYALLTDDQKKILQKAISVRAESLYNEWVNGLENITNSGHVWQQIHMYFLLSSVAIVHDVPEAKKWLEYAYGIFIARAPALSDKSDGAWANGTSYMSANQFSLLVNSIVLSKMTSYNYLENPWFKNNAWYMLYAIPAKGTMPGFADSYEKYSGTAKSIQLKILGYLAKSETMPQAAWYVKQALNQNKSLKQKVYRGNGDYLDWQIKVDKLKNTAALKVNESMDFLNSRCFKEVGIVAAHDNLKDVSKGNSLYFKSGPFGSVCNHAFSANNSFNLAVAGKKLFYATGYRNVDDFYGKTSGSNSVLIDGKEQLRGGVAYGWIARFIGGNKLSYSLGDASNAYKGSSNRMVKILNPEVADYVDHGLKRFRRHVVSLGVGLYVIYDELEADHAAEWSWLLNSRGVPIKPYGATSVRVDQETMKSQVDVYSGVDFKINVARHQPVASVDYLANTKGTPHFEKQYRVVARNKSKQEKIRFMAIIQAGPKGFELVTPQVISSNQWKLNNWLIKAELDAEKPANLQLINDSKSSALSAHGQAFELNGKYMSHQLAGSSLVIENGKRLEEVVDSLPKAAR</sequence>
<dbReference type="Proteomes" id="UP001214250">
    <property type="component" value="Chromosome 1"/>
</dbReference>
<keyword evidence="3" id="KW-1185">Reference proteome</keyword>
<reference evidence="2 3" key="1">
    <citation type="submission" date="2023-02" db="EMBL/GenBank/DDBJ databases">
        <title>Genome sequence of Lentisphaera profundi SAORIC-696.</title>
        <authorList>
            <person name="Kim e."/>
            <person name="Cho J.-C."/>
            <person name="Choi A."/>
            <person name="Kang I."/>
        </authorList>
    </citation>
    <scope>NUCLEOTIDE SEQUENCE [LARGE SCALE GENOMIC DNA]</scope>
    <source>
        <strain evidence="2 3">SAORIC-696</strain>
    </source>
</reference>
<dbReference type="RefSeq" id="WP_274151770.1">
    <property type="nucleotide sequence ID" value="NZ_CP117811.1"/>
</dbReference>
<accession>A0ABY7VTM1</accession>
<dbReference type="InterPro" id="IPR032518">
    <property type="entry name" value="HepII_N"/>
</dbReference>
<dbReference type="SUPFAM" id="SSF48230">
    <property type="entry name" value="Chondroitin AC/alginate lyase"/>
    <property type="match status" value="1"/>
</dbReference>
<evidence type="ECO:0000313" key="3">
    <source>
        <dbReference type="Proteomes" id="UP001214250"/>
    </source>
</evidence>
<feature type="domain" description="Heparinase II N-terminal" evidence="1">
    <location>
        <begin position="38"/>
        <end position="510"/>
    </location>
</feature>
<dbReference type="Gene3D" id="1.50.10.100">
    <property type="entry name" value="Chondroitin AC/alginate lyase"/>
    <property type="match status" value="1"/>
</dbReference>
<evidence type="ECO:0000259" key="1">
    <source>
        <dbReference type="Pfam" id="PF16332"/>
    </source>
</evidence>
<name>A0ABY7VTM1_9BACT</name>
<proteinExistence type="predicted"/>
<dbReference type="InterPro" id="IPR008929">
    <property type="entry name" value="Chondroitin_lyas"/>
</dbReference>
<organism evidence="2 3">
    <name type="scientific">Lentisphaera profundi</name>
    <dbReference type="NCBI Taxonomy" id="1658616"/>
    <lineage>
        <taxon>Bacteria</taxon>
        <taxon>Pseudomonadati</taxon>
        <taxon>Lentisphaerota</taxon>
        <taxon>Lentisphaeria</taxon>
        <taxon>Lentisphaerales</taxon>
        <taxon>Lentisphaeraceae</taxon>
        <taxon>Lentisphaera</taxon>
    </lineage>
</organism>
<dbReference type="Pfam" id="PF16332">
    <property type="entry name" value="DUF4962"/>
    <property type="match status" value="1"/>
</dbReference>
<dbReference type="Gene3D" id="2.70.98.70">
    <property type="match status" value="1"/>
</dbReference>
<dbReference type="Gene3D" id="2.60.40.10">
    <property type="entry name" value="Immunoglobulins"/>
    <property type="match status" value="1"/>
</dbReference>